<dbReference type="EMBL" id="BEXT01000001">
    <property type="protein sequence ID" value="GBC59674.1"/>
    <property type="molecule type" value="Genomic_DNA"/>
</dbReference>
<dbReference type="Pfam" id="PF01592">
    <property type="entry name" value="NifU_N"/>
    <property type="match status" value="1"/>
</dbReference>
<dbReference type="RefSeq" id="WP_124327168.1">
    <property type="nucleotide sequence ID" value="NZ_BEXT01000001.1"/>
</dbReference>
<name>A0A401FRT1_9BACT</name>
<organism evidence="2 3">
    <name type="scientific">Desulfonema ishimotonii</name>
    <dbReference type="NCBI Taxonomy" id="45657"/>
    <lineage>
        <taxon>Bacteria</taxon>
        <taxon>Pseudomonadati</taxon>
        <taxon>Thermodesulfobacteriota</taxon>
        <taxon>Desulfobacteria</taxon>
        <taxon>Desulfobacterales</taxon>
        <taxon>Desulfococcaceae</taxon>
        <taxon>Desulfonema</taxon>
    </lineage>
</organism>
<dbReference type="InterPro" id="IPR002871">
    <property type="entry name" value="NIF_FeS_clus_asmbl_NifU_N"/>
</dbReference>
<evidence type="ECO:0000313" key="3">
    <source>
        <dbReference type="Proteomes" id="UP000288096"/>
    </source>
</evidence>
<dbReference type="Gene3D" id="3.90.1010.10">
    <property type="match status" value="1"/>
</dbReference>
<dbReference type="CDD" id="cd06664">
    <property type="entry name" value="IscU_like"/>
    <property type="match status" value="1"/>
</dbReference>
<dbReference type="Proteomes" id="UP000288096">
    <property type="component" value="Unassembled WGS sequence"/>
</dbReference>
<dbReference type="GO" id="GO:0051536">
    <property type="term" value="F:iron-sulfur cluster binding"/>
    <property type="evidence" value="ECO:0007669"/>
    <property type="project" value="InterPro"/>
</dbReference>
<feature type="domain" description="NIF system FeS cluster assembly NifU N-terminal" evidence="1">
    <location>
        <begin position="24"/>
        <end position="140"/>
    </location>
</feature>
<keyword evidence="3" id="KW-1185">Reference proteome</keyword>
<reference evidence="3" key="1">
    <citation type="submission" date="2017-11" db="EMBL/GenBank/DDBJ databases">
        <authorList>
            <person name="Watanabe M."/>
            <person name="Kojima H."/>
        </authorList>
    </citation>
    <scope>NUCLEOTIDE SEQUENCE [LARGE SCALE GENOMIC DNA]</scope>
    <source>
        <strain evidence="3">Tokyo 01</strain>
    </source>
</reference>
<gene>
    <name evidence="2" type="ORF">DENIS_0615</name>
</gene>
<comment type="caution">
    <text evidence="2">The sequence shown here is derived from an EMBL/GenBank/DDBJ whole genome shotgun (WGS) entry which is preliminary data.</text>
</comment>
<evidence type="ECO:0000259" key="1">
    <source>
        <dbReference type="Pfam" id="PF01592"/>
    </source>
</evidence>
<protein>
    <submittedName>
        <fullName evidence="2">Iron-sulfur cluster assembly scaffold protein</fullName>
    </submittedName>
</protein>
<sequence length="149" mass="16190">MSPEQITNPAKAEGLQDMLASAGYSETAISYYIRKPYMGSIPDADQVSDMTGSCGDTMSIYLKLDGDIVTDAKYQVMGCAGAVSAAMAAVDLIRGKTLDYARSLNDGDVFKVLQKIPEKKHHCIQLAVKTLHKALDEYKNGGCRDRNPH</sequence>
<dbReference type="GO" id="GO:0016226">
    <property type="term" value="P:iron-sulfur cluster assembly"/>
    <property type="evidence" value="ECO:0007669"/>
    <property type="project" value="InterPro"/>
</dbReference>
<proteinExistence type="predicted"/>
<evidence type="ECO:0000313" key="2">
    <source>
        <dbReference type="EMBL" id="GBC59674.1"/>
    </source>
</evidence>
<dbReference type="SUPFAM" id="SSF82649">
    <property type="entry name" value="SufE/NifU"/>
    <property type="match status" value="1"/>
</dbReference>
<accession>A0A401FRT1</accession>
<dbReference type="GO" id="GO:0005506">
    <property type="term" value="F:iron ion binding"/>
    <property type="evidence" value="ECO:0007669"/>
    <property type="project" value="InterPro"/>
</dbReference>
<dbReference type="AlphaFoldDB" id="A0A401FRT1"/>
<dbReference type="OrthoDB" id="5420642at2"/>
<reference evidence="3" key="2">
    <citation type="submission" date="2019-01" db="EMBL/GenBank/DDBJ databases">
        <title>Genome sequence of Desulfonema ishimotonii strain Tokyo 01.</title>
        <authorList>
            <person name="Fukui M."/>
        </authorList>
    </citation>
    <scope>NUCLEOTIDE SEQUENCE [LARGE SCALE GENOMIC DNA]</scope>
    <source>
        <strain evidence="3">Tokyo 01</strain>
    </source>
</reference>
<dbReference type="PANTHER" id="PTHR10093">
    <property type="entry name" value="IRON-SULFUR CLUSTER ASSEMBLY ENZYME NIFU HOMOLOG"/>
    <property type="match status" value="1"/>
</dbReference>